<sequence>MNKFMYCLGGAILTCLIYFTYPQPSAPKTAPILAQKKTNKHYAPVGLGYKDSLVGTYQIVNSKHTKDLILDSTYTYNYSIQEGNESIVLEGTWELSYKDQTQHIILHRPNFQPRASLPKLADFEERKFKVTPDGLKDILHNESYLHIATDEYSLAIYE</sequence>
<dbReference type="Proteomes" id="UP001060919">
    <property type="component" value="Chromosome"/>
</dbReference>
<accession>A0A915YGC1</accession>
<evidence type="ECO:0000313" key="2">
    <source>
        <dbReference type="Proteomes" id="UP001060919"/>
    </source>
</evidence>
<name>A0A915YGC1_9BACT</name>
<dbReference type="KEGG" id="aup:AsAng_0033740"/>
<dbReference type="EMBL" id="AP026867">
    <property type="protein sequence ID" value="BDS12650.1"/>
    <property type="molecule type" value="Genomic_DNA"/>
</dbReference>
<reference evidence="1" key="1">
    <citation type="submission" date="2022-09" db="EMBL/GenBank/DDBJ databases">
        <title>Aureispira anguillicida sp. nov., isolated from Leptocephalus of Japanese eel Anguilla japonica.</title>
        <authorList>
            <person name="Yuasa K."/>
            <person name="Mekata T."/>
            <person name="Ikunari K."/>
        </authorList>
    </citation>
    <scope>NUCLEOTIDE SEQUENCE</scope>
    <source>
        <strain evidence="1">EL160426</strain>
    </source>
</reference>
<proteinExistence type="predicted"/>
<organism evidence="1 2">
    <name type="scientific">Aureispira anguillae</name>
    <dbReference type="NCBI Taxonomy" id="2864201"/>
    <lineage>
        <taxon>Bacteria</taxon>
        <taxon>Pseudomonadati</taxon>
        <taxon>Bacteroidota</taxon>
        <taxon>Saprospiria</taxon>
        <taxon>Saprospirales</taxon>
        <taxon>Saprospiraceae</taxon>
        <taxon>Aureispira</taxon>
    </lineage>
</organism>
<protein>
    <submittedName>
        <fullName evidence="1">Uncharacterized protein</fullName>
    </submittedName>
</protein>
<keyword evidence="2" id="KW-1185">Reference proteome</keyword>
<dbReference type="AlphaFoldDB" id="A0A915YGC1"/>
<evidence type="ECO:0000313" key="1">
    <source>
        <dbReference type="EMBL" id="BDS12650.1"/>
    </source>
</evidence>
<dbReference type="RefSeq" id="WP_264788012.1">
    <property type="nucleotide sequence ID" value="NZ_AP026867.1"/>
</dbReference>
<gene>
    <name evidence="1" type="ORF">AsAng_0033740</name>
</gene>